<name>A0A0M3JC94_ANISI</name>
<accession>A0A0M3JC94</accession>
<gene>
    <name evidence="1" type="ORF">ASIM_LOCUS5028</name>
</gene>
<evidence type="ECO:0000313" key="2">
    <source>
        <dbReference type="Proteomes" id="UP000267096"/>
    </source>
</evidence>
<proteinExistence type="predicted"/>
<sequence>MSKAWQSASRKPQRWTNVRRERYAASTEWSTGKKLGEDVPAEKIEDEQTSIIPTGACGALITALEDEFMGELWGDFDLFIEMFCDVFNFR</sequence>
<dbReference type="OrthoDB" id="18190at2759"/>
<evidence type="ECO:0000313" key="1">
    <source>
        <dbReference type="EMBL" id="VDK24889.1"/>
    </source>
</evidence>
<evidence type="ECO:0000313" key="3">
    <source>
        <dbReference type="WBParaSite" id="ASIM_0000522401-mRNA-1"/>
    </source>
</evidence>
<dbReference type="Proteomes" id="UP000267096">
    <property type="component" value="Unassembled WGS sequence"/>
</dbReference>
<dbReference type="WBParaSite" id="ASIM_0000522401-mRNA-1">
    <property type="protein sequence ID" value="ASIM_0000522401-mRNA-1"/>
    <property type="gene ID" value="ASIM_0000522401"/>
</dbReference>
<dbReference type="AlphaFoldDB" id="A0A0M3JC94"/>
<dbReference type="EMBL" id="UYRR01009423">
    <property type="protein sequence ID" value="VDK24889.1"/>
    <property type="molecule type" value="Genomic_DNA"/>
</dbReference>
<keyword evidence="2" id="KW-1185">Reference proteome</keyword>
<reference evidence="1 2" key="2">
    <citation type="submission" date="2018-11" db="EMBL/GenBank/DDBJ databases">
        <authorList>
            <consortium name="Pathogen Informatics"/>
        </authorList>
    </citation>
    <scope>NUCLEOTIDE SEQUENCE [LARGE SCALE GENOMIC DNA]</scope>
</reference>
<protein>
    <submittedName>
        <fullName evidence="3">Integrator complex subunit 4 (inferred by orthology to a human protein)</fullName>
    </submittedName>
</protein>
<reference evidence="3" key="1">
    <citation type="submission" date="2017-02" db="UniProtKB">
        <authorList>
            <consortium name="WormBaseParasite"/>
        </authorList>
    </citation>
    <scope>IDENTIFICATION</scope>
</reference>
<organism evidence="3">
    <name type="scientific">Anisakis simplex</name>
    <name type="common">Herring worm</name>
    <dbReference type="NCBI Taxonomy" id="6269"/>
    <lineage>
        <taxon>Eukaryota</taxon>
        <taxon>Metazoa</taxon>
        <taxon>Ecdysozoa</taxon>
        <taxon>Nematoda</taxon>
        <taxon>Chromadorea</taxon>
        <taxon>Rhabditida</taxon>
        <taxon>Spirurina</taxon>
        <taxon>Ascaridomorpha</taxon>
        <taxon>Ascaridoidea</taxon>
        <taxon>Anisakidae</taxon>
        <taxon>Anisakis</taxon>
        <taxon>Anisakis simplex complex</taxon>
    </lineage>
</organism>